<reference evidence="3" key="1">
    <citation type="journal article" date="1997" name="Nature">
        <title>Genomic sequence of a Lyme disease spirochaete, Borrelia burgdorferi.</title>
        <authorList>
            <person name="Fraser C.M."/>
            <person name="Casjens S."/>
            <person name="Huang W.M."/>
            <person name="Sutton G.G."/>
            <person name="Clayton R."/>
            <person name="Lathigra R."/>
            <person name="White O."/>
            <person name="Ketchum K.A."/>
            <person name="Dodson R."/>
            <person name="Hickey E.K."/>
            <person name="Gwinn M."/>
            <person name="Dougherty B."/>
            <person name="Tomb J.F."/>
            <person name="Fleischmann R.D."/>
            <person name="Richardson D."/>
            <person name="Peterson J."/>
            <person name="Kerlavage A.R."/>
            <person name="Quackenbush J."/>
            <person name="Salzberg S."/>
            <person name="Hanson M."/>
            <person name="van Vugt R."/>
            <person name="Palmer N."/>
            <person name="Adams M.D."/>
            <person name="Gocayne J."/>
            <person name="Weidman J."/>
            <person name="Utterback T."/>
            <person name="Watthey L."/>
            <person name="McDonald L."/>
            <person name="Artiach P."/>
            <person name="Bowman C."/>
            <person name="Garland S."/>
            <person name="Fuji C."/>
            <person name="Cotton M.D."/>
            <person name="Horst K."/>
            <person name="Roberts K."/>
            <person name="Hatch B."/>
            <person name="Smith H.O."/>
            <person name="Venter J.C."/>
        </authorList>
    </citation>
    <scope>NUCLEOTIDE SEQUENCE [LARGE SCALE GENOMIC DNA]</scope>
    <source>
        <strain evidence="3">ATCC 35210 / DSM 4680 / CIP 102532 / B31</strain>
    </source>
</reference>
<dbReference type="EMBL" id="AE001576">
    <property type="protein sequence ID" value="AAF07461.1"/>
    <property type="molecule type" value="Genomic_DNA"/>
</dbReference>
<dbReference type="PATRIC" id="fig|224326.49.peg.83"/>
<evidence type="ECO:0000313" key="2">
    <source>
        <dbReference type="EMBL" id="AAF07461.1"/>
    </source>
</evidence>
<dbReference type="EnsemblBacteria" id="AAF07461">
    <property type="protein sequence ID" value="AAF07461"/>
    <property type="gene ID" value="BB_S42"/>
</dbReference>
<feature type="chain" id="PRO_5003609300" evidence="1">
    <location>
        <begin position="22"/>
        <end position="169"/>
    </location>
</feature>
<dbReference type="KEGG" id="bbu:BB_S42"/>
<sequence>MKKISLLIFLFLFVVSLSANIEENYTETKRAFSKEDFNLINKRLDNYDFKNEYEKSHVFSDAPRIRGDLRKIGIKEKSVFLDALEAIEYLIKIKISTDSIFLSEDMIRLIGSYPDSIFNYLIQLNSDKIDYAEKYGDNARNNFKKDYSEDKANTVKQILKQILADLPKD</sequence>
<dbReference type="AlphaFoldDB" id="H7C7N4"/>
<proteinExistence type="predicted"/>
<keyword evidence="1" id="KW-0732">Signal</keyword>
<feature type="signal peptide" evidence="1">
    <location>
        <begin position="1"/>
        <end position="21"/>
    </location>
</feature>
<dbReference type="NCBIfam" id="NF033732">
    <property type="entry name" value="borfam95"/>
    <property type="match status" value="1"/>
</dbReference>
<name>H7C7N4_BORBU</name>
<evidence type="ECO:0000313" key="3">
    <source>
        <dbReference type="Proteomes" id="UP000001807"/>
    </source>
</evidence>
<dbReference type="RefSeq" id="WP_010883763.1">
    <property type="nucleotide sequence ID" value="NC_000949.1"/>
</dbReference>
<dbReference type="HOGENOM" id="CLU_1575472_0_0_12"/>
<evidence type="ECO:0000256" key="1">
    <source>
        <dbReference type="SAM" id="SignalP"/>
    </source>
</evidence>
<dbReference type="PIR" id="I40131">
    <property type="entry name" value="I40131"/>
</dbReference>
<dbReference type="InterPro" id="IPR009894">
    <property type="entry name" value="EppA_BapA"/>
</dbReference>
<dbReference type="Proteomes" id="UP000001807">
    <property type="component" value="Plasmid cp32-3"/>
</dbReference>
<accession>H7C7N4</accession>
<geneLocation type="plasmid" evidence="2 3">
    <name>cp32-3</name>
</geneLocation>
<keyword evidence="3" id="KW-1185">Reference proteome</keyword>
<keyword evidence="2" id="KW-0614">Plasmid</keyword>
<reference evidence="2 3" key="2">
    <citation type="journal article" date="2000" name="Mol. Microbiol.">
        <title>A bacterial genome in flux: the twelve linear and nine circular extrachromosomal DNAs in an infectious isolate of the Lyme disease spirochete Borrelia burgdorferi.</title>
        <authorList>
            <person name="Casjens S."/>
            <person name="Palmer N."/>
            <person name="van Vugt R."/>
            <person name="Huang W.M."/>
            <person name="Stevenson B."/>
            <person name="Rosa P."/>
            <person name="Lathigra R."/>
            <person name="Sutton G."/>
            <person name="Peterson J."/>
            <person name="Dodson R.J."/>
            <person name="Haft D."/>
            <person name="Hickey E."/>
            <person name="Gwinn M."/>
            <person name="White O."/>
            <person name="Fraser C.M."/>
        </authorList>
    </citation>
    <scope>NUCLEOTIDE SEQUENCE [LARGE SCALE GENOMIC DNA]</scope>
    <source>
        <strain evidence="3">ATCC 35210 / DSM 4680 / CIP 102532 / B31</strain>
    </source>
</reference>
<dbReference type="Pfam" id="PF07268">
    <property type="entry name" value="EppA_BapA"/>
    <property type="match status" value="1"/>
</dbReference>
<gene>
    <name evidence="2" type="primary">bapA</name>
    <name evidence="2" type="ordered locus">BB_S42</name>
</gene>
<organism evidence="2 3">
    <name type="scientific">Borreliella burgdorferi (strain ATCC 35210 / DSM 4680 / CIP 102532 / B31)</name>
    <name type="common">Borrelia burgdorferi</name>
    <dbReference type="NCBI Taxonomy" id="224326"/>
    <lineage>
        <taxon>Bacteria</taxon>
        <taxon>Pseudomonadati</taxon>
        <taxon>Spirochaetota</taxon>
        <taxon>Spirochaetia</taxon>
        <taxon>Spirochaetales</taxon>
        <taxon>Borreliaceae</taxon>
        <taxon>Borreliella</taxon>
    </lineage>
</organism>
<protein>
    <submittedName>
        <fullName evidence="2">BapA protein</fullName>
    </submittedName>
</protein>
<dbReference type="OrthoDB" id="352767at2"/>